<dbReference type="PATRIC" id="fig|1705565.3.peg.4319"/>
<dbReference type="EMBL" id="LIUT01000001">
    <property type="protein sequence ID" value="KOR89706.1"/>
    <property type="molecule type" value="Genomic_DNA"/>
</dbReference>
<organism evidence="1 2">
    <name type="scientific">Paenibacillus solani</name>
    <dbReference type="NCBI Taxonomy" id="1705565"/>
    <lineage>
        <taxon>Bacteria</taxon>
        <taxon>Bacillati</taxon>
        <taxon>Bacillota</taxon>
        <taxon>Bacilli</taxon>
        <taxon>Bacillales</taxon>
        <taxon>Paenibacillaceae</taxon>
        <taxon>Paenibacillus</taxon>
    </lineage>
</organism>
<comment type="caution">
    <text evidence="1">The sequence shown here is derived from an EMBL/GenBank/DDBJ whole genome shotgun (WGS) entry which is preliminary data.</text>
</comment>
<sequence length="184" mass="21815">MALFLYHYYDVATGPFRNLSALPLNEAQQIQKGLKQNTDWYASRRADDYVSIRRKVELLARELFIAKGGRPTKEYPHYMTLGPCEWIKRWYPNGEEIKLLLDDVDPEIISFTYGDLFPTMRYKDDKPYRGKVYLKDEILGLVNEYGWPQDWNKHGDLGPERYIEAQIWDDHSIRPFLESWASSR</sequence>
<dbReference type="OrthoDB" id="510867at2"/>
<dbReference type="Proteomes" id="UP000036932">
    <property type="component" value="Unassembled WGS sequence"/>
</dbReference>
<gene>
    <name evidence="1" type="ORF">AM231_11555</name>
</gene>
<evidence type="ECO:0000313" key="2">
    <source>
        <dbReference type="Proteomes" id="UP000036932"/>
    </source>
</evidence>
<proteinExistence type="predicted"/>
<reference evidence="2" key="1">
    <citation type="submission" date="2015-08" db="EMBL/GenBank/DDBJ databases">
        <title>Genome sequencing project for genomic taxonomy and phylogenomics of Bacillus-like bacteria.</title>
        <authorList>
            <person name="Liu B."/>
            <person name="Wang J."/>
            <person name="Zhu Y."/>
            <person name="Liu G."/>
            <person name="Chen Q."/>
            <person name="Chen Z."/>
            <person name="Lan J."/>
            <person name="Che J."/>
            <person name="Ge C."/>
            <person name="Shi H."/>
            <person name="Pan Z."/>
            <person name="Liu X."/>
        </authorList>
    </citation>
    <scope>NUCLEOTIDE SEQUENCE [LARGE SCALE GENOMIC DNA]</scope>
    <source>
        <strain evidence="2">FJAT-22460</strain>
    </source>
</reference>
<evidence type="ECO:0000313" key="1">
    <source>
        <dbReference type="EMBL" id="KOR89706.1"/>
    </source>
</evidence>
<name>A0A0M1P5E3_9BACL</name>
<dbReference type="AlphaFoldDB" id="A0A0M1P5E3"/>
<protein>
    <submittedName>
        <fullName evidence="1">Uncharacterized protein</fullName>
    </submittedName>
</protein>
<accession>A0A0M1P5E3</accession>
<keyword evidence="2" id="KW-1185">Reference proteome</keyword>